<dbReference type="NCBIfam" id="NF008575">
    <property type="entry name" value="PRK11530.1"/>
    <property type="match status" value="1"/>
</dbReference>
<proteinExistence type="predicted"/>
<protein>
    <recommendedName>
        <fullName evidence="3">DUF3251 domain-containing protein</fullName>
    </recommendedName>
</protein>
<dbReference type="Gene3D" id="2.60.40.1620">
    <property type="entry name" value="Lipoprotein YajI-like"/>
    <property type="match status" value="1"/>
</dbReference>
<evidence type="ECO:0000256" key="1">
    <source>
        <dbReference type="SAM" id="Coils"/>
    </source>
</evidence>
<dbReference type="EMBL" id="MRWE01000004">
    <property type="protein sequence ID" value="ORJ26887.1"/>
    <property type="molecule type" value="Genomic_DNA"/>
</dbReference>
<evidence type="ECO:0000259" key="3">
    <source>
        <dbReference type="Pfam" id="PF11622"/>
    </source>
</evidence>
<keyword evidence="1" id="KW-0175">Coiled coil</keyword>
<sequence>MTPSYRAILALTALFSLAGCAAQNPEVSTLTTEVNQLNQKLDRLTDLAGALEHQTTLNRQSTNGVYLLPQAKTPALLNTDFAQLSLSLDSIAQDSTGTSAVLKIKSTSGKALPAFSAVVDWGQIDQVTGKPLTVDMQSQVITVTPRLLPSSEQTTEVRFSNITPETLGFVHLHHLTLIPEGNADAKP</sequence>
<feature type="domain" description="DUF3251" evidence="3">
    <location>
        <begin position="20"/>
        <end position="175"/>
    </location>
</feature>
<dbReference type="RefSeq" id="WP_017489831.1">
    <property type="nucleotide sequence ID" value="NZ_CAUQAZ010000063.1"/>
</dbReference>
<feature type="coiled-coil region" evidence="1">
    <location>
        <begin position="27"/>
        <end position="54"/>
    </location>
</feature>
<gene>
    <name evidence="4" type="ORF">BS640_03940</name>
</gene>
<dbReference type="InterPro" id="IPR037125">
    <property type="entry name" value="YajI-like_sf"/>
</dbReference>
<dbReference type="PROSITE" id="PS51257">
    <property type="entry name" value="PROKAR_LIPOPROTEIN"/>
    <property type="match status" value="1"/>
</dbReference>
<name>A0A1X0WJD2_9GAMM</name>
<feature type="chain" id="PRO_5010872149" description="DUF3251 domain-containing protein" evidence="2">
    <location>
        <begin position="22"/>
        <end position="187"/>
    </location>
</feature>
<evidence type="ECO:0000256" key="2">
    <source>
        <dbReference type="SAM" id="SignalP"/>
    </source>
</evidence>
<comment type="caution">
    <text evidence="4">The sequence shown here is derived from an EMBL/GenBank/DDBJ whole genome shotgun (WGS) entry which is preliminary data.</text>
</comment>
<feature type="signal peptide" evidence="2">
    <location>
        <begin position="1"/>
        <end position="21"/>
    </location>
</feature>
<dbReference type="GeneID" id="93567306"/>
<dbReference type="InterPro" id="IPR021658">
    <property type="entry name" value="DUF3251"/>
</dbReference>
<keyword evidence="5" id="KW-1185">Reference proteome</keyword>
<dbReference type="Pfam" id="PF11622">
    <property type="entry name" value="DUF3251"/>
    <property type="match status" value="1"/>
</dbReference>
<organism evidence="4 5">
    <name type="scientific">Rouxiella badensis</name>
    <dbReference type="NCBI Taxonomy" id="1646377"/>
    <lineage>
        <taxon>Bacteria</taxon>
        <taxon>Pseudomonadati</taxon>
        <taxon>Pseudomonadota</taxon>
        <taxon>Gammaproteobacteria</taxon>
        <taxon>Enterobacterales</taxon>
        <taxon>Yersiniaceae</taxon>
        <taxon>Rouxiella</taxon>
    </lineage>
</organism>
<reference evidence="4 5" key="1">
    <citation type="journal article" date="2017" name="Int. J. Syst. Evol. Microbiol.">
        <title>Rouxiella badensis sp. nov. and Rouxiella silvae sp. nov. isolated from peat bog soil in Germany and emendation of the genus description.</title>
        <authorList>
            <person name="Le Fleche-Mateos A."/>
            <person name="Kugler J.H."/>
            <person name="Hansen S.H."/>
            <person name="Syldatk C."/>
            <person name="Hausmann R."/>
            <person name="Lomprez F."/>
            <person name="Vandenbogaert M."/>
            <person name="Manuguerra J.C."/>
            <person name="Grimont P.A."/>
        </authorList>
    </citation>
    <scope>NUCLEOTIDE SEQUENCE [LARGE SCALE GENOMIC DNA]</scope>
    <source>
        <strain evidence="4 5">DSM 100043</strain>
    </source>
</reference>
<dbReference type="Proteomes" id="UP000192536">
    <property type="component" value="Unassembled WGS sequence"/>
</dbReference>
<dbReference type="AlphaFoldDB" id="A0A1X0WJD2"/>
<keyword evidence="2" id="KW-0732">Signal</keyword>
<evidence type="ECO:0000313" key="5">
    <source>
        <dbReference type="Proteomes" id="UP000192536"/>
    </source>
</evidence>
<evidence type="ECO:0000313" key="4">
    <source>
        <dbReference type="EMBL" id="ORJ26887.1"/>
    </source>
</evidence>
<accession>A0A1X0WJD2</accession>
<dbReference type="STRING" id="1646377.BS640_03940"/>